<feature type="transmembrane region" description="Helical" evidence="1">
    <location>
        <begin position="47"/>
        <end position="65"/>
    </location>
</feature>
<evidence type="ECO:0000313" key="2">
    <source>
        <dbReference type="EMBL" id="QNI32680.1"/>
    </source>
</evidence>
<feature type="transmembrane region" description="Helical" evidence="1">
    <location>
        <begin position="7"/>
        <end position="27"/>
    </location>
</feature>
<keyword evidence="3" id="KW-1185">Reference proteome</keyword>
<keyword evidence="1" id="KW-0812">Transmembrane</keyword>
<dbReference type="RefSeq" id="WP_186743634.1">
    <property type="nucleotide sequence ID" value="NZ_CP060394.1"/>
</dbReference>
<proteinExistence type="predicted"/>
<keyword evidence="1" id="KW-1133">Transmembrane helix</keyword>
<dbReference type="KEGG" id="adin:H7849_01295"/>
<gene>
    <name evidence="2" type="ORF">H7849_01295</name>
</gene>
<keyword evidence="1" id="KW-0472">Membrane</keyword>
<evidence type="ECO:0000313" key="3">
    <source>
        <dbReference type="Proteomes" id="UP000515312"/>
    </source>
</evidence>
<evidence type="ECO:0000256" key="1">
    <source>
        <dbReference type="SAM" id="Phobius"/>
    </source>
</evidence>
<protein>
    <submittedName>
        <fullName evidence="2">Uncharacterized protein</fullName>
    </submittedName>
</protein>
<dbReference type="Proteomes" id="UP000515312">
    <property type="component" value="Chromosome"/>
</dbReference>
<accession>A0A7G8BJG0</accession>
<reference evidence="2 3" key="1">
    <citation type="submission" date="2020-08" db="EMBL/GenBank/DDBJ databases">
        <title>Edaphobacter telluris sp. nov. and Acidobacterium dinghuensis sp. nov., two acidobacteria isolated from forest soil.</title>
        <authorList>
            <person name="Fu J."/>
            <person name="Qiu L."/>
        </authorList>
    </citation>
    <scope>NUCLEOTIDE SEQUENCE [LARGE SCALE GENOMIC DNA]</scope>
    <source>
        <strain evidence="2">4Y35</strain>
    </source>
</reference>
<organism evidence="2 3">
    <name type="scientific">Alloacidobacterium dinghuense</name>
    <dbReference type="NCBI Taxonomy" id="2763107"/>
    <lineage>
        <taxon>Bacteria</taxon>
        <taxon>Pseudomonadati</taxon>
        <taxon>Acidobacteriota</taxon>
        <taxon>Terriglobia</taxon>
        <taxon>Terriglobales</taxon>
        <taxon>Acidobacteriaceae</taxon>
        <taxon>Alloacidobacterium</taxon>
    </lineage>
</organism>
<sequence>MRESMSIWFFAGVLFLIYGVIITAIGFWELANPPAHPPVLFNLHPSIWWGGMMAIAGLVYTIRFWPRVRR</sequence>
<dbReference type="EMBL" id="CP060394">
    <property type="protein sequence ID" value="QNI32680.1"/>
    <property type="molecule type" value="Genomic_DNA"/>
</dbReference>
<dbReference type="AlphaFoldDB" id="A0A7G8BJG0"/>
<name>A0A7G8BJG0_9BACT</name>